<dbReference type="PANTHER" id="PTHR42711:SF16">
    <property type="entry name" value="ABC TRANSPORTER ATP-BINDING PROTEIN"/>
    <property type="match status" value="1"/>
</dbReference>
<feature type="domain" description="ABC transporter" evidence="5">
    <location>
        <begin position="8"/>
        <end position="238"/>
    </location>
</feature>
<evidence type="ECO:0000313" key="6">
    <source>
        <dbReference type="EMBL" id="MRV74354.1"/>
    </source>
</evidence>
<proteinExistence type="predicted"/>
<dbReference type="GO" id="GO:0016887">
    <property type="term" value="F:ATP hydrolysis activity"/>
    <property type="evidence" value="ECO:0007669"/>
    <property type="project" value="InterPro"/>
</dbReference>
<dbReference type="InterPro" id="IPR027417">
    <property type="entry name" value="P-loop_NTPase"/>
</dbReference>
<dbReference type="PANTHER" id="PTHR42711">
    <property type="entry name" value="ABC TRANSPORTER ATP-BINDING PROTEIN"/>
    <property type="match status" value="1"/>
</dbReference>
<dbReference type="Pfam" id="PF00005">
    <property type="entry name" value="ABC_tran"/>
    <property type="match status" value="1"/>
</dbReference>
<evidence type="ECO:0000313" key="7">
    <source>
        <dbReference type="Proteomes" id="UP000446768"/>
    </source>
</evidence>
<name>A0A7X2LVY2_9BURK</name>
<dbReference type="InterPro" id="IPR050763">
    <property type="entry name" value="ABC_transporter_ATP-binding"/>
</dbReference>
<keyword evidence="1" id="KW-0813">Transport</keyword>
<evidence type="ECO:0000256" key="3">
    <source>
        <dbReference type="ARBA" id="ARBA00022741"/>
    </source>
</evidence>
<sequence>MDPSTDAVRIRNVTKIFAGIPVVEDLSLDIPQGCLYVLLGPNGAGKTTTLRMLVGLTHPDTGTINILGQDVADGYARTNAHIAYLPDEPLLYDLLKPVEYMDFVAGLWSIEPTVAKRRSEELLQQFNLWEHRGKLVKSFSRGMRQKLSFAGAMLHDPKILILDEPLTGLDAIAAKQMKDILQDLVKQGITIILTTHILDVAERIADRIGIISRGKLVEEGSFAELKQKLGNFDNLENLFIRVVGA</sequence>
<evidence type="ECO:0000259" key="5">
    <source>
        <dbReference type="PROSITE" id="PS50893"/>
    </source>
</evidence>
<organism evidence="6 7">
    <name type="scientific">Pseudoduganella rivuli</name>
    <dbReference type="NCBI Taxonomy" id="2666085"/>
    <lineage>
        <taxon>Bacteria</taxon>
        <taxon>Pseudomonadati</taxon>
        <taxon>Pseudomonadota</taxon>
        <taxon>Betaproteobacteria</taxon>
        <taxon>Burkholderiales</taxon>
        <taxon>Oxalobacteraceae</taxon>
        <taxon>Telluria group</taxon>
        <taxon>Pseudoduganella</taxon>
    </lineage>
</organism>
<dbReference type="SMART" id="SM00382">
    <property type="entry name" value="AAA"/>
    <property type="match status" value="1"/>
</dbReference>
<keyword evidence="2" id="KW-0472">Membrane</keyword>
<dbReference type="InterPro" id="IPR003593">
    <property type="entry name" value="AAA+_ATPase"/>
</dbReference>
<keyword evidence="4 6" id="KW-0067">ATP-binding</keyword>
<dbReference type="InterPro" id="IPR003439">
    <property type="entry name" value="ABC_transporter-like_ATP-bd"/>
</dbReference>
<dbReference type="CDD" id="cd03230">
    <property type="entry name" value="ABC_DR_subfamily_A"/>
    <property type="match status" value="1"/>
</dbReference>
<gene>
    <name evidence="6" type="ORF">GJ700_21845</name>
</gene>
<evidence type="ECO:0000256" key="4">
    <source>
        <dbReference type="ARBA" id="ARBA00022840"/>
    </source>
</evidence>
<dbReference type="GO" id="GO:0005524">
    <property type="term" value="F:ATP binding"/>
    <property type="evidence" value="ECO:0007669"/>
    <property type="project" value="UniProtKB-KW"/>
</dbReference>
<keyword evidence="7" id="KW-1185">Reference proteome</keyword>
<comment type="caution">
    <text evidence="6">The sequence shown here is derived from an EMBL/GenBank/DDBJ whole genome shotgun (WGS) entry which is preliminary data.</text>
</comment>
<dbReference type="AlphaFoldDB" id="A0A7X2LVY2"/>
<accession>A0A7X2LVY2</accession>
<reference evidence="6 7" key="1">
    <citation type="submission" date="2019-11" db="EMBL/GenBank/DDBJ databases">
        <title>Novel species isolated from a subtropical stream in China.</title>
        <authorList>
            <person name="Lu H."/>
        </authorList>
    </citation>
    <scope>NUCLEOTIDE SEQUENCE [LARGE SCALE GENOMIC DNA]</scope>
    <source>
        <strain evidence="6 7">FT92W</strain>
    </source>
</reference>
<keyword evidence="2" id="KW-1003">Cell membrane</keyword>
<dbReference type="EMBL" id="WKJJ01000014">
    <property type="protein sequence ID" value="MRV74354.1"/>
    <property type="molecule type" value="Genomic_DNA"/>
</dbReference>
<keyword evidence="3" id="KW-0547">Nucleotide-binding</keyword>
<protein>
    <submittedName>
        <fullName evidence="6">ATP-binding cassette domain-containing protein</fullName>
    </submittedName>
</protein>
<evidence type="ECO:0000256" key="1">
    <source>
        <dbReference type="ARBA" id="ARBA00022448"/>
    </source>
</evidence>
<dbReference type="Proteomes" id="UP000446768">
    <property type="component" value="Unassembled WGS sequence"/>
</dbReference>
<dbReference type="SUPFAM" id="SSF52540">
    <property type="entry name" value="P-loop containing nucleoside triphosphate hydrolases"/>
    <property type="match status" value="1"/>
</dbReference>
<dbReference type="PROSITE" id="PS50893">
    <property type="entry name" value="ABC_TRANSPORTER_2"/>
    <property type="match status" value="1"/>
</dbReference>
<dbReference type="Gene3D" id="3.40.50.300">
    <property type="entry name" value="P-loop containing nucleotide triphosphate hydrolases"/>
    <property type="match status" value="1"/>
</dbReference>
<evidence type="ECO:0000256" key="2">
    <source>
        <dbReference type="ARBA" id="ARBA00022475"/>
    </source>
</evidence>